<dbReference type="PANTHER" id="PTHR22100:SF13">
    <property type="entry name" value="WINGS APART-LIKE PROTEIN HOMOLOG"/>
    <property type="match status" value="1"/>
</dbReference>
<feature type="compositionally biased region" description="Polar residues" evidence="2">
    <location>
        <begin position="268"/>
        <end position="279"/>
    </location>
</feature>
<feature type="compositionally biased region" description="Acidic residues" evidence="2">
    <location>
        <begin position="446"/>
        <end position="462"/>
    </location>
</feature>
<organism evidence="4 5">
    <name type="scientific">Diplodia seriata</name>
    <dbReference type="NCBI Taxonomy" id="420778"/>
    <lineage>
        <taxon>Eukaryota</taxon>
        <taxon>Fungi</taxon>
        <taxon>Dikarya</taxon>
        <taxon>Ascomycota</taxon>
        <taxon>Pezizomycotina</taxon>
        <taxon>Dothideomycetes</taxon>
        <taxon>Dothideomycetes incertae sedis</taxon>
        <taxon>Botryosphaeriales</taxon>
        <taxon>Botryosphaeriaceae</taxon>
        <taxon>Diplodia</taxon>
    </lineage>
</organism>
<feature type="compositionally biased region" description="Basic residues" evidence="2">
    <location>
        <begin position="89"/>
        <end position="99"/>
    </location>
</feature>
<evidence type="ECO:0000313" key="5">
    <source>
        <dbReference type="Proteomes" id="UP000190776"/>
    </source>
</evidence>
<dbReference type="InterPro" id="IPR011989">
    <property type="entry name" value="ARM-like"/>
</dbReference>
<dbReference type="InterPro" id="IPR022771">
    <property type="entry name" value="WAPL_C"/>
</dbReference>
<feature type="compositionally biased region" description="Polar residues" evidence="2">
    <location>
        <begin position="212"/>
        <end position="231"/>
    </location>
</feature>
<name>A0A1S8BP49_9PEZI</name>
<feature type="domain" description="Wings apart-like protein C-terminal" evidence="3">
    <location>
        <begin position="563"/>
        <end position="905"/>
    </location>
</feature>
<evidence type="ECO:0000259" key="3">
    <source>
        <dbReference type="Pfam" id="PF07814"/>
    </source>
</evidence>
<accession>A0A1S8BP49</accession>
<feature type="compositionally biased region" description="Acidic residues" evidence="2">
    <location>
        <begin position="348"/>
        <end position="358"/>
    </location>
</feature>
<gene>
    <name evidence="4" type="ORF">BK809_0005937</name>
</gene>
<dbReference type="AlphaFoldDB" id="A0A1S8BP49"/>
<dbReference type="OrthoDB" id="78088at2759"/>
<feature type="compositionally biased region" description="Low complexity" evidence="2">
    <location>
        <begin position="332"/>
        <end position="347"/>
    </location>
</feature>
<feature type="compositionally biased region" description="Basic and acidic residues" evidence="2">
    <location>
        <begin position="170"/>
        <end position="195"/>
    </location>
</feature>
<dbReference type="PANTHER" id="PTHR22100">
    <property type="entry name" value="WINGS APART-LIKE PROTEIN HOMOLOG"/>
    <property type="match status" value="1"/>
</dbReference>
<evidence type="ECO:0000256" key="2">
    <source>
        <dbReference type="SAM" id="MobiDB-lite"/>
    </source>
</evidence>
<feature type="compositionally biased region" description="Polar residues" evidence="2">
    <location>
        <begin position="419"/>
        <end position="430"/>
    </location>
</feature>
<feature type="compositionally biased region" description="Basic and acidic residues" evidence="2">
    <location>
        <begin position="118"/>
        <end position="130"/>
    </location>
</feature>
<sequence>MDFPQRRKKAATYGKSSRNTGFKLFNEAPSPEKPRLSKPSWTAGKGYSISSRQDVAPARDAPAKAKPDSMSIFDMPSSDEDLSQPSKPVAKKAPAKKTAPRAVAIAENVSSEDSASEQLHKEVAAAEAKKPFRRRSPSVNRPAQKPVGKEASTGGDQVVRRDPVVLIRGPRRETAKETSGKRSRDLIETSEDDIRAAGAVHGRPNKTIKSVRATSPQRQEPTRPATGSSTDELAGPSQREDAKPAKKARPTTVVMGIRPARLQKNESENASSNQTGTLKSSATSATSATQAVRLARARRSESNPTVARASVQKGKSAPTLLQKMLPSPETKPSSPAESPQSPTSPESPSDDEDEDDEAPTPTTPPGRTSKSPFGTVTPRQQKAWSKLLDEDDAATGSPSALNLNELKITHSVRPRRTMLQRSSSDMTDTVGNRRRRLIDTLKQDTDSEEESDEDESMTDADEQTFPKVEKISSNRAPAGPSSRSSQRTGTISSFSQEAASSQTSVPGNAGPKLTYARTRSYLNESSLEDELLLGLPSFETLGPSRRAPTQVDLDELEDGTSGMRNIHELRAAGTARRVVDDIENLLDDIEEKKANPLSRRRSALMELCTKLNDKSYVSRMVDHSLDSRLFHFCGATTDPILGFLVACAMKFMVLAEAPKTSVAAMYSAGCLRMLAGLLKYDSDITKIARERRSNMSKVAQGMLIDFRLQVAKSIWPEESLDVVSPRAVALKSLESVVRKLRESGNSEDVLGFRAFADVAALAKDPAHKLASGRASPSDVALLELTLSILESGSLNASAWTNSSTDADASMGQLATSIDAVISTGSSLTDQLEALALRLTLNLTNNNPEVCNVFALPILVQNLLRSIGNRCRALGTPLDEEEHIRTLDRLILTLGVMINLAEFSNEARVASMKDGDGLLNSLVRSFLDGMERAAQADSMEESQSSVAYGYLAVLLGNLCQTWVVREKVRARLPGQRLDVLIHAVEEFIFVHQKVDKEAFDGEEGREVWANYTARLQGVIDRLQGRQT</sequence>
<dbReference type="EMBL" id="MSZU01000074">
    <property type="protein sequence ID" value="OMP89216.1"/>
    <property type="molecule type" value="Genomic_DNA"/>
</dbReference>
<evidence type="ECO:0000313" key="4">
    <source>
        <dbReference type="EMBL" id="OMP89216.1"/>
    </source>
</evidence>
<reference evidence="4 5" key="1">
    <citation type="submission" date="2017-01" db="EMBL/GenBank/DDBJ databases">
        <title>Draft genome sequence of Diplodia seriata F98.1, a fungal species involved in grapevine trunk diseases.</title>
        <authorList>
            <person name="Robert-Siegwald G."/>
            <person name="Vallet J."/>
            <person name="Abou-Mansour E."/>
            <person name="Xu J."/>
            <person name="Rey P."/>
            <person name="Bertsch C."/>
            <person name="Rego C."/>
            <person name="Larignon P."/>
            <person name="Fontaine F."/>
            <person name="Lebrun M.-H."/>
        </authorList>
    </citation>
    <scope>NUCLEOTIDE SEQUENCE [LARGE SCALE GENOMIC DNA]</scope>
    <source>
        <strain evidence="4 5">F98.1</strain>
    </source>
</reference>
<feature type="compositionally biased region" description="Low complexity" evidence="2">
    <location>
        <begin position="280"/>
        <end position="289"/>
    </location>
</feature>
<feature type="compositionally biased region" description="Polar residues" evidence="2">
    <location>
        <begin position="473"/>
        <end position="506"/>
    </location>
</feature>
<evidence type="ECO:0000256" key="1">
    <source>
        <dbReference type="ARBA" id="ARBA00006854"/>
    </source>
</evidence>
<dbReference type="Pfam" id="PF07814">
    <property type="entry name" value="WAPL"/>
    <property type="match status" value="1"/>
</dbReference>
<dbReference type="Gene3D" id="1.25.10.10">
    <property type="entry name" value="Leucine-rich Repeat Variant"/>
    <property type="match status" value="1"/>
</dbReference>
<feature type="region of interest" description="Disordered" evidence="2">
    <location>
        <begin position="1"/>
        <end position="513"/>
    </location>
</feature>
<feature type="compositionally biased region" description="Basic residues" evidence="2">
    <location>
        <begin position="1"/>
        <end position="10"/>
    </location>
</feature>
<dbReference type="Proteomes" id="UP000190776">
    <property type="component" value="Unassembled WGS sequence"/>
</dbReference>
<feature type="compositionally biased region" description="Polar residues" evidence="2">
    <location>
        <begin position="108"/>
        <end position="117"/>
    </location>
</feature>
<comment type="caution">
    <text evidence="4">The sequence shown here is derived from an EMBL/GenBank/DDBJ whole genome shotgun (WGS) entry which is preliminary data.</text>
</comment>
<proteinExistence type="inferred from homology"/>
<dbReference type="STRING" id="420778.A0A1S8BP49"/>
<comment type="similarity">
    <text evidence="1">Belongs to the WAPL family.</text>
</comment>
<dbReference type="InterPro" id="IPR039874">
    <property type="entry name" value="WAPL"/>
</dbReference>
<protein>
    <recommendedName>
        <fullName evidence="3">Wings apart-like protein C-terminal domain-containing protein</fullName>
    </recommendedName>
</protein>
<feature type="compositionally biased region" description="Polar residues" evidence="2">
    <location>
        <begin position="366"/>
        <end position="383"/>
    </location>
</feature>